<protein>
    <recommendedName>
        <fullName evidence="9">Transcription factor domain-containing protein</fullName>
    </recommendedName>
</protein>
<accession>A0A6G1JVN1</accession>
<evidence type="ECO:0000256" key="2">
    <source>
        <dbReference type="ARBA" id="ARBA00022833"/>
    </source>
</evidence>
<keyword evidence="5" id="KW-0539">Nucleus</keyword>
<dbReference type="GO" id="GO:0046872">
    <property type="term" value="F:metal ion binding"/>
    <property type="evidence" value="ECO:0007669"/>
    <property type="project" value="UniProtKB-KW"/>
</dbReference>
<dbReference type="PANTHER" id="PTHR47660:SF3">
    <property type="entry name" value="FINGER DOMAIN PROTEIN, PUTATIVE (AFU_ORTHOLOGUE AFUA_4G03310)-RELATED"/>
    <property type="match status" value="1"/>
</dbReference>
<keyword evidence="4" id="KW-0804">Transcription</keyword>
<evidence type="ECO:0000256" key="5">
    <source>
        <dbReference type="ARBA" id="ARBA00023242"/>
    </source>
</evidence>
<proteinExistence type="predicted"/>
<sequence length="444" mass="49365">MKKGIECRYPTKQPKNPRPSNVNTDDALNGTRISLPLLAADDIFIEPDKEVNGDDIVNGALAVPDLDFANFGENYFDWTDVNVDLTEGQDEDRVEKVAQPTQITASTSSILVRHSTPLAVQPLQRQQSMPSDSFSIPPQPSYTIRSLVWRSSRTPGAQRTANLILYNLRSFPRMMLRHNSLPPFIHPHLMSSAFMEKHMEPLNNCISLVHMISSGIQGSRKLFWKSVGLECERLCAEHSTLTRWELLAAMQALAIYILIRMDEGEMEYNNFDTLLLVTVAVTSKETACRTPSCPTQSALSGYGLENDWHNWIFDESRRRLGVIYRVLNILVYLEPAALCDLPADLALAPLPTKKQLWEAADEFAWKVESERQPGAHNAFAVAANGDLVLLGGGQLACSSDSLLLHNPPTLDFRTPSRSAANWEEWCSGMDGFGGLVLLAASLIV</sequence>
<dbReference type="PANTHER" id="PTHR47660">
    <property type="entry name" value="TRANSCRIPTION FACTOR WITH C2H2 AND ZN(2)-CYS(6) DNA BINDING DOMAIN (EUROFUNG)-RELATED-RELATED"/>
    <property type="match status" value="1"/>
</dbReference>
<organism evidence="7 8">
    <name type="scientific">Pleomassaria siparia CBS 279.74</name>
    <dbReference type="NCBI Taxonomy" id="1314801"/>
    <lineage>
        <taxon>Eukaryota</taxon>
        <taxon>Fungi</taxon>
        <taxon>Dikarya</taxon>
        <taxon>Ascomycota</taxon>
        <taxon>Pezizomycotina</taxon>
        <taxon>Dothideomycetes</taxon>
        <taxon>Pleosporomycetidae</taxon>
        <taxon>Pleosporales</taxon>
        <taxon>Pleomassariaceae</taxon>
        <taxon>Pleomassaria</taxon>
    </lineage>
</organism>
<keyword evidence="1" id="KW-0479">Metal-binding</keyword>
<evidence type="ECO:0000256" key="4">
    <source>
        <dbReference type="ARBA" id="ARBA00023163"/>
    </source>
</evidence>
<keyword evidence="3" id="KW-0805">Transcription regulation</keyword>
<evidence type="ECO:0000313" key="7">
    <source>
        <dbReference type="EMBL" id="KAF2704664.1"/>
    </source>
</evidence>
<name>A0A6G1JVN1_9PLEO</name>
<gene>
    <name evidence="7" type="ORF">K504DRAFT_506642</name>
</gene>
<evidence type="ECO:0008006" key="9">
    <source>
        <dbReference type="Google" id="ProtNLM"/>
    </source>
</evidence>
<evidence type="ECO:0000256" key="3">
    <source>
        <dbReference type="ARBA" id="ARBA00023015"/>
    </source>
</evidence>
<dbReference type="EMBL" id="MU005781">
    <property type="protein sequence ID" value="KAF2704664.1"/>
    <property type="molecule type" value="Genomic_DNA"/>
</dbReference>
<keyword evidence="8" id="KW-1185">Reference proteome</keyword>
<evidence type="ECO:0000313" key="8">
    <source>
        <dbReference type="Proteomes" id="UP000799428"/>
    </source>
</evidence>
<dbReference type="Proteomes" id="UP000799428">
    <property type="component" value="Unassembled WGS sequence"/>
</dbReference>
<evidence type="ECO:0000256" key="6">
    <source>
        <dbReference type="SAM" id="MobiDB-lite"/>
    </source>
</evidence>
<dbReference type="OrthoDB" id="5423818at2759"/>
<dbReference type="AlphaFoldDB" id="A0A6G1JVN1"/>
<evidence type="ECO:0000256" key="1">
    <source>
        <dbReference type="ARBA" id="ARBA00022723"/>
    </source>
</evidence>
<feature type="region of interest" description="Disordered" evidence="6">
    <location>
        <begin position="1"/>
        <end position="27"/>
    </location>
</feature>
<reference evidence="7" key="1">
    <citation type="journal article" date="2020" name="Stud. Mycol.">
        <title>101 Dothideomycetes genomes: a test case for predicting lifestyles and emergence of pathogens.</title>
        <authorList>
            <person name="Haridas S."/>
            <person name="Albert R."/>
            <person name="Binder M."/>
            <person name="Bloem J."/>
            <person name="Labutti K."/>
            <person name="Salamov A."/>
            <person name="Andreopoulos B."/>
            <person name="Baker S."/>
            <person name="Barry K."/>
            <person name="Bills G."/>
            <person name="Bluhm B."/>
            <person name="Cannon C."/>
            <person name="Castanera R."/>
            <person name="Culley D."/>
            <person name="Daum C."/>
            <person name="Ezra D."/>
            <person name="Gonzalez J."/>
            <person name="Henrissat B."/>
            <person name="Kuo A."/>
            <person name="Liang C."/>
            <person name="Lipzen A."/>
            <person name="Lutzoni F."/>
            <person name="Magnuson J."/>
            <person name="Mondo S."/>
            <person name="Nolan M."/>
            <person name="Ohm R."/>
            <person name="Pangilinan J."/>
            <person name="Park H.-J."/>
            <person name="Ramirez L."/>
            <person name="Alfaro M."/>
            <person name="Sun H."/>
            <person name="Tritt A."/>
            <person name="Yoshinaga Y."/>
            <person name="Zwiers L.-H."/>
            <person name="Turgeon B."/>
            <person name="Goodwin S."/>
            <person name="Spatafora J."/>
            <person name="Crous P."/>
            <person name="Grigoriev I."/>
        </authorList>
    </citation>
    <scope>NUCLEOTIDE SEQUENCE</scope>
    <source>
        <strain evidence="7">CBS 279.74</strain>
    </source>
</reference>
<keyword evidence="2" id="KW-0862">Zinc</keyword>